<proteinExistence type="predicted"/>
<dbReference type="EMBL" id="JAOPKA010000001">
    <property type="protein sequence ID" value="MCU4740443.1"/>
    <property type="molecule type" value="Genomic_DNA"/>
</dbReference>
<keyword evidence="3" id="KW-1185">Reference proteome</keyword>
<comment type="caution">
    <text evidence="1">The sequence shown here is derived from an EMBL/GenBank/DDBJ whole genome shotgun (WGS) entry which is preliminary data.</text>
</comment>
<dbReference type="EMBL" id="JAOPKB010000001">
    <property type="protein sequence ID" value="MCU4971423.1"/>
    <property type="molecule type" value="Genomic_DNA"/>
</dbReference>
<evidence type="ECO:0000313" key="4">
    <source>
        <dbReference type="Proteomes" id="UP001321018"/>
    </source>
</evidence>
<sequence length="88" mass="9569">MTFTIKCAIEGASAPVAMFAITDWFEASTAIPRLGITCVDIVSKNVVGGKLLIHRLKFLDSSNDVGIIFSTIAFNIAEIDRLNRIGRL</sequence>
<dbReference type="AlphaFoldDB" id="A0AAP2YX37"/>
<protein>
    <submittedName>
        <fullName evidence="1">Uncharacterized protein</fullName>
    </submittedName>
</protein>
<dbReference type="Proteomes" id="UP001320972">
    <property type="component" value="Unassembled WGS sequence"/>
</dbReference>
<accession>A0AAP2YX37</accession>
<organism evidence="1 4">
    <name type="scientific">Natronoglomus mannanivorans</name>
    <dbReference type="NCBI Taxonomy" id="2979990"/>
    <lineage>
        <taxon>Archaea</taxon>
        <taxon>Methanobacteriati</taxon>
        <taxon>Methanobacteriota</taxon>
        <taxon>Stenosarchaea group</taxon>
        <taxon>Halobacteria</taxon>
        <taxon>Halobacteriales</taxon>
        <taxon>Natrialbaceae</taxon>
        <taxon>Natronoglomus</taxon>
    </lineage>
</organism>
<evidence type="ECO:0000313" key="2">
    <source>
        <dbReference type="EMBL" id="MCU4971423.1"/>
    </source>
</evidence>
<reference evidence="1 3" key="1">
    <citation type="submission" date="2022-09" db="EMBL/GenBank/DDBJ databases">
        <title>Enrichment on poylsaccharides allowed isolation of novel metabolic and taxonomic groups of Haloarchaea.</title>
        <authorList>
            <person name="Sorokin D.Y."/>
            <person name="Elcheninov A.G."/>
            <person name="Khizhniak T.V."/>
            <person name="Kolganova T.V."/>
            <person name="Kublanov I.V."/>
        </authorList>
    </citation>
    <scope>NUCLEOTIDE SEQUENCE</scope>
    <source>
        <strain evidence="2 3">AArc-m2/3/4</strain>
        <strain evidence="1">AArc-xg1-1</strain>
    </source>
</reference>
<dbReference type="RefSeq" id="WP_338002274.1">
    <property type="nucleotide sequence ID" value="NZ_JAOPKA010000001.1"/>
</dbReference>
<name>A0AAP2YX37_9EURY</name>
<gene>
    <name evidence="2" type="ORF">OB955_01540</name>
    <name evidence="1" type="ORF">OB960_03405</name>
</gene>
<evidence type="ECO:0000313" key="1">
    <source>
        <dbReference type="EMBL" id="MCU4740443.1"/>
    </source>
</evidence>
<dbReference type="Proteomes" id="UP001321018">
    <property type="component" value="Unassembled WGS sequence"/>
</dbReference>
<evidence type="ECO:0000313" key="3">
    <source>
        <dbReference type="Proteomes" id="UP001320972"/>
    </source>
</evidence>